<keyword evidence="4" id="KW-1185">Reference proteome</keyword>
<dbReference type="InterPro" id="IPR016024">
    <property type="entry name" value="ARM-type_fold"/>
</dbReference>
<keyword evidence="1 3" id="KW-0238">DNA-binding</keyword>
<protein>
    <submittedName>
        <fullName evidence="3">DNA-binding transcriptional MerR regulator</fullName>
    </submittedName>
</protein>
<dbReference type="Pfam" id="PF13646">
    <property type="entry name" value="HEAT_2"/>
    <property type="match status" value="1"/>
</dbReference>
<dbReference type="EMBL" id="JARXVQ010000001">
    <property type="protein sequence ID" value="MDH6182388.1"/>
    <property type="molecule type" value="Genomic_DNA"/>
</dbReference>
<dbReference type="SMART" id="SM00422">
    <property type="entry name" value="HTH_MERR"/>
    <property type="match status" value="1"/>
</dbReference>
<dbReference type="InterPro" id="IPR011989">
    <property type="entry name" value="ARM-like"/>
</dbReference>
<dbReference type="GO" id="GO:0003677">
    <property type="term" value="F:DNA binding"/>
    <property type="evidence" value="ECO:0007669"/>
    <property type="project" value="UniProtKB-KW"/>
</dbReference>
<evidence type="ECO:0000313" key="3">
    <source>
        <dbReference type="EMBL" id="MDH6182388.1"/>
    </source>
</evidence>
<dbReference type="RefSeq" id="WP_322134668.1">
    <property type="nucleotide sequence ID" value="NZ_CP085036.1"/>
</dbReference>
<dbReference type="Gene3D" id="1.25.10.10">
    <property type="entry name" value="Leucine-rich Repeat Variant"/>
    <property type="match status" value="2"/>
</dbReference>
<dbReference type="InterPro" id="IPR000551">
    <property type="entry name" value="MerR-type_HTH_dom"/>
</dbReference>
<gene>
    <name evidence="3" type="ORF">M2152_002570</name>
</gene>
<dbReference type="InterPro" id="IPR009061">
    <property type="entry name" value="DNA-bd_dom_put_sf"/>
</dbReference>
<feature type="domain" description="HTH merR-type" evidence="2">
    <location>
        <begin position="1"/>
        <end position="69"/>
    </location>
</feature>
<organism evidence="3 4">
    <name type="scientific">Antiquaquibacter oligotrophicus</name>
    <dbReference type="NCBI Taxonomy" id="2880260"/>
    <lineage>
        <taxon>Bacteria</taxon>
        <taxon>Bacillati</taxon>
        <taxon>Actinomycetota</taxon>
        <taxon>Actinomycetes</taxon>
        <taxon>Micrococcales</taxon>
        <taxon>Microbacteriaceae</taxon>
        <taxon>Antiquaquibacter</taxon>
    </lineage>
</organism>
<evidence type="ECO:0000259" key="2">
    <source>
        <dbReference type="PROSITE" id="PS50937"/>
    </source>
</evidence>
<accession>A0ABT6KQY0</accession>
<dbReference type="Gene3D" id="1.10.1660.10">
    <property type="match status" value="1"/>
</dbReference>
<dbReference type="Pfam" id="PF13411">
    <property type="entry name" value="MerR_1"/>
    <property type="match status" value="1"/>
</dbReference>
<proteinExistence type="predicted"/>
<comment type="caution">
    <text evidence="3">The sequence shown here is derived from an EMBL/GenBank/DDBJ whole genome shotgun (WGS) entry which is preliminary data.</text>
</comment>
<evidence type="ECO:0000313" key="4">
    <source>
        <dbReference type="Proteomes" id="UP001160142"/>
    </source>
</evidence>
<dbReference type="Proteomes" id="UP001160142">
    <property type="component" value="Unassembled WGS sequence"/>
</dbReference>
<dbReference type="PANTHER" id="PTHR30204:SF93">
    <property type="entry name" value="HTH MERR-TYPE DOMAIN-CONTAINING PROTEIN"/>
    <property type="match status" value="1"/>
</dbReference>
<dbReference type="PRINTS" id="PR00040">
    <property type="entry name" value="HTHMERR"/>
</dbReference>
<evidence type="ECO:0000256" key="1">
    <source>
        <dbReference type="ARBA" id="ARBA00023125"/>
    </source>
</evidence>
<dbReference type="SUPFAM" id="SSF46955">
    <property type="entry name" value="Putative DNA-binding domain"/>
    <property type="match status" value="1"/>
</dbReference>
<sequence>MRIGEVARLSGVSARMLRHYNDIGLLTPSGRTSSGYRHYDDADLRRLLEIESLRSLGLSLAEVRSAIDDPGALSPQQIVDEVIARTRERIELDRELVRRLEAVRSTRPEEWTEVPRLVALLRGLGSSHPSSRQRAALSHGGATVAPLVDAALAEEDPNVAGALTWAMARSKGDPVPALEEALGSPLDSVRRRAVESLVKLGAIDALQRALTHVDSVVRDKSALAVGGSGGFDALPALVEMIVAGRDDVPAAEMLGLLANDEERGAEVVAAVSAALETPDASSRTRLTQALAELPPETARSLAVALAGDPDERVAITARYILRVTQPPETTQPR</sequence>
<dbReference type="PANTHER" id="PTHR30204">
    <property type="entry name" value="REDOX-CYCLING DRUG-SENSING TRANSCRIPTIONAL ACTIVATOR SOXR"/>
    <property type="match status" value="1"/>
</dbReference>
<name>A0ABT6KQY0_9MICO</name>
<dbReference type="PROSITE" id="PS50937">
    <property type="entry name" value="HTH_MERR_2"/>
    <property type="match status" value="1"/>
</dbReference>
<reference evidence="3 4" key="1">
    <citation type="submission" date="2023-04" db="EMBL/GenBank/DDBJ databases">
        <title>Genome Encyclopedia of Bacteria and Archaea VI: Functional Genomics of Type Strains.</title>
        <authorList>
            <person name="Whitman W."/>
        </authorList>
    </citation>
    <scope>NUCLEOTIDE SEQUENCE [LARGE SCALE GENOMIC DNA]</scope>
    <source>
        <strain evidence="3 4">SG_E_30_P1</strain>
    </source>
</reference>
<dbReference type="InterPro" id="IPR047057">
    <property type="entry name" value="MerR_fam"/>
</dbReference>
<dbReference type="SUPFAM" id="SSF48371">
    <property type="entry name" value="ARM repeat"/>
    <property type="match status" value="1"/>
</dbReference>